<dbReference type="EMBL" id="BAAFJT010000002">
    <property type="protein sequence ID" value="GAB0183536.1"/>
    <property type="molecule type" value="Genomic_DNA"/>
</dbReference>
<dbReference type="Proteomes" id="UP001623348">
    <property type="component" value="Unassembled WGS sequence"/>
</dbReference>
<evidence type="ECO:0000313" key="1">
    <source>
        <dbReference type="EMBL" id="GAB0183536.1"/>
    </source>
</evidence>
<comment type="caution">
    <text evidence="1">The sequence shown here is derived from an EMBL/GenBank/DDBJ whole genome shotgun (WGS) entry which is preliminary data.</text>
</comment>
<reference evidence="1 2" key="1">
    <citation type="submission" date="2024-06" db="EMBL/GenBank/DDBJ databases">
        <title>The draft genome of Grus japonensis, version 3.</title>
        <authorList>
            <person name="Nabeshima K."/>
            <person name="Suzuki S."/>
            <person name="Onuma M."/>
        </authorList>
    </citation>
    <scope>NUCLEOTIDE SEQUENCE [LARGE SCALE GENOMIC DNA]</scope>
    <source>
        <strain evidence="1 2">451A</strain>
    </source>
</reference>
<sequence length="110" mass="11978">MGGLCAPSAYDTKSGVAGTPDGCAAIQRDLNRLEKWAGNGFMEFNKWKCGVLHLGRNNPMHQYMLGATQLESRCAEKDLEVLVDNKLSMSQQCALVAKAANGILRCLLYV</sequence>
<accession>A0ABC9WDE2</accession>
<dbReference type="AlphaFoldDB" id="A0ABC9WDE2"/>
<dbReference type="PRINTS" id="PR01345">
    <property type="entry name" value="CERVTRCPTASE"/>
</dbReference>
<dbReference type="PANTHER" id="PTHR33332">
    <property type="entry name" value="REVERSE TRANSCRIPTASE DOMAIN-CONTAINING PROTEIN"/>
    <property type="match status" value="1"/>
</dbReference>
<keyword evidence="2" id="KW-1185">Reference proteome</keyword>
<organism evidence="1 2">
    <name type="scientific">Grus japonensis</name>
    <name type="common">Japanese crane</name>
    <name type="synonym">Red-crowned crane</name>
    <dbReference type="NCBI Taxonomy" id="30415"/>
    <lineage>
        <taxon>Eukaryota</taxon>
        <taxon>Metazoa</taxon>
        <taxon>Chordata</taxon>
        <taxon>Craniata</taxon>
        <taxon>Vertebrata</taxon>
        <taxon>Euteleostomi</taxon>
        <taxon>Archelosauria</taxon>
        <taxon>Archosauria</taxon>
        <taxon>Dinosauria</taxon>
        <taxon>Saurischia</taxon>
        <taxon>Theropoda</taxon>
        <taxon>Coelurosauria</taxon>
        <taxon>Aves</taxon>
        <taxon>Neognathae</taxon>
        <taxon>Neoaves</taxon>
        <taxon>Gruiformes</taxon>
        <taxon>Gruidae</taxon>
        <taxon>Grus</taxon>
    </lineage>
</organism>
<proteinExistence type="predicted"/>
<protein>
    <submittedName>
        <fullName evidence="1">Mitochondrial enolase superfamily member 1</fullName>
    </submittedName>
</protein>
<evidence type="ECO:0000313" key="2">
    <source>
        <dbReference type="Proteomes" id="UP001623348"/>
    </source>
</evidence>
<name>A0ABC9WDE2_GRUJA</name>
<gene>
    <name evidence="1" type="ORF">GRJ2_000818900</name>
</gene>